<keyword evidence="1" id="KW-0645">Protease</keyword>
<dbReference type="InterPro" id="IPR050430">
    <property type="entry name" value="Peptidase_S1"/>
</dbReference>
<evidence type="ECO:0000256" key="4">
    <source>
        <dbReference type="ARBA" id="ARBA00023157"/>
    </source>
</evidence>
<evidence type="ECO:0000256" key="6">
    <source>
        <dbReference type="SAM" id="SignalP"/>
    </source>
</evidence>
<dbReference type="PROSITE" id="PS51257">
    <property type="entry name" value="PROKAR_LIPOPROTEIN"/>
    <property type="match status" value="1"/>
</dbReference>
<keyword evidence="4" id="KW-1015">Disulfide bond</keyword>
<evidence type="ECO:0000313" key="8">
    <source>
        <dbReference type="EMBL" id="CAG9806385.1"/>
    </source>
</evidence>
<dbReference type="Pfam" id="PF00089">
    <property type="entry name" value="Trypsin"/>
    <property type="match status" value="1"/>
</dbReference>
<dbReference type="Proteomes" id="UP001153620">
    <property type="component" value="Chromosome 3"/>
</dbReference>
<evidence type="ECO:0000256" key="2">
    <source>
        <dbReference type="ARBA" id="ARBA00022801"/>
    </source>
</evidence>
<accession>A0A9N9RZL4</accession>
<keyword evidence="2" id="KW-0378">Hydrolase</keyword>
<dbReference type="GO" id="GO:0006508">
    <property type="term" value="P:proteolysis"/>
    <property type="evidence" value="ECO:0007669"/>
    <property type="project" value="UniProtKB-KW"/>
</dbReference>
<reference evidence="8" key="1">
    <citation type="submission" date="2022-01" db="EMBL/GenBank/DDBJ databases">
        <authorList>
            <person name="King R."/>
        </authorList>
    </citation>
    <scope>NUCLEOTIDE SEQUENCE</scope>
</reference>
<dbReference type="OrthoDB" id="6358644at2759"/>
<reference evidence="8" key="2">
    <citation type="submission" date="2022-10" db="EMBL/GenBank/DDBJ databases">
        <authorList>
            <consortium name="ENA_rothamsted_submissions"/>
            <consortium name="culmorum"/>
            <person name="King R."/>
        </authorList>
    </citation>
    <scope>NUCLEOTIDE SEQUENCE</scope>
</reference>
<feature type="signal peptide" evidence="6">
    <location>
        <begin position="1"/>
        <end position="17"/>
    </location>
</feature>
<dbReference type="InterPro" id="IPR043504">
    <property type="entry name" value="Peptidase_S1_PA_chymotrypsin"/>
</dbReference>
<evidence type="ECO:0000256" key="1">
    <source>
        <dbReference type="ARBA" id="ARBA00022670"/>
    </source>
</evidence>
<gene>
    <name evidence="8" type="ORF">CHIRRI_LOCUS9245</name>
</gene>
<dbReference type="Gene3D" id="2.40.10.10">
    <property type="entry name" value="Trypsin-like serine proteases"/>
    <property type="match status" value="1"/>
</dbReference>
<dbReference type="PANTHER" id="PTHR24276:SF91">
    <property type="entry name" value="AT26814P-RELATED"/>
    <property type="match status" value="1"/>
</dbReference>
<feature type="chain" id="PRO_5040421644" description="Peptidase S1 domain-containing protein" evidence="6">
    <location>
        <begin position="18"/>
        <end position="249"/>
    </location>
</feature>
<dbReference type="GO" id="GO:0004252">
    <property type="term" value="F:serine-type endopeptidase activity"/>
    <property type="evidence" value="ECO:0007669"/>
    <property type="project" value="InterPro"/>
</dbReference>
<dbReference type="PANTHER" id="PTHR24276">
    <property type="entry name" value="POLYSERASE-RELATED"/>
    <property type="match status" value="1"/>
</dbReference>
<evidence type="ECO:0000256" key="5">
    <source>
        <dbReference type="ARBA" id="ARBA00024195"/>
    </source>
</evidence>
<evidence type="ECO:0000313" key="9">
    <source>
        <dbReference type="Proteomes" id="UP001153620"/>
    </source>
</evidence>
<dbReference type="InterPro" id="IPR009003">
    <property type="entry name" value="Peptidase_S1_PA"/>
</dbReference>
<keyword evidence="6" id="KW-0732">Signal</keyword>
<dbReference type="InterPro" id="IPR001254">
    <property type="entry name" value="Trypsin_dom"/>
</dbReference>
<name>A0A9N9RZL4_9DIPT</name>
<dbReference type="CDD" id="cd00190">
    <property type="entry name" value="Tryp_SPc"/>
    <property type="match status" value="1"/>
</dbReference>
<organism evidence="8 9">
    <name type="scientific">Chironomus riparius</name>
    <dbReference type="NCBI Taxonomy" id="315576"/>
    <lineage>
        <taxon>Eukaryota</taxon>
        <taxon>Metazoa</taxon>
        <taxon>Ecdysozoa</taxon>
        <taxon>Arthropoda</taxon>
        <taxon>Hexapoda</taxon>
        <taxon>Insecta</taxon>
        <taxon>Pterygota</taxon>
        <taxon>Neoptera</taxon>
        <taxon>Endopterygota</taxon>
        <taxon>Diptera</taxon>
        <taxon>Nematocera</taxon>
        <taxon>Chironomoidea</taxon>
        <taxon>Chironomidae</taxon>
        <taxon>Chironominae</taxon>
        <taxon>Chironomus</taxon>
    </lineage>
</organism>
<proteinExistence type="inferred from homology"/>
<protein>
    <recommendedName>
        <fullName evidence="7">Peptidase S1 domain-containing protein</fullName>
    </recommendedName>
</protein>
<dbReference type="SUPFAM" id="SSF50494">
    <property type="entry name" value="Trypsin-like serine proteases"/>
    <property type="match status" value="1"/>
</dbReference>
<dbReference type="SMART" id="SM00020">
    <property type="entry name" value="Tryp_SPc"/>
    <property type="match status" value="1"/>
</dbReference>
<dbReference type="InterPro" id="IPR001314">
    <property type="entry name" value="Peptidase_S1A"/>
</dbReference>
<dbReference type="AlphaFoldDB" id="A0A9N9RZL4"/>
<dbReference type="PRINTS" id="PR00722">
    <property type="entry name" value="CHYMOTRYPSIN"/>
</dbReference>
<evidence type="ECO:0000256" key="3">
    <source>
        <dbReference type="ARBA" id="ARBA00022825"/>
    </source>
</evidence>
<evidence type="ECO:0000259" key="7">
    <source>
        <dbReference type="PROSITE" id="PS50240"/>
    </source>
</evidence>
<keyword evidence="3" id="KW-0720">Serine protease</keyword>
<feature type="domain" description="Peptidase S1" evidence="7">
    <location>
        <begin position="25"/>
        <end position="249"/>
    </location>
</feature>
<dbReference type="PROSITE" id="PS50240">
    <property type="entry name" value="TRYPSIN_DOM"/>
    <property type="match status" value="1"/>
</dbReference>
<keyword evidence="9" id="KW-1185">Reference proteome</keyword>
<comment type="similarity">
    <text evidence="5">Belongs to the peptidase S1 family. CLIP subfamily.</text>
</comment>
<dbReference type="EMBL" id="OU895879">
    <property type="protein sequence ID" value="CAG9806385.1"/>
    <property type="molecule type" value="Genomic_DNA"/>
</dbReference>
<sequence length="249" mass="26948">MFRSLLVLFFAIAACSAAPDRESRILGGRTAFLGEVPYQASLRYWGTTFHFGGGVLINTRYVVTGAYHLRGRAANSINIVLGIVSLDTGVVNRQSDYIVIHDQFAIEGNTIRNDIAMVRAAVAIAFSTTVSPIPLSSTFIRDGMNAQISGWGATEKDKGPDSNNLKIGNVVTGPCKDTEFMTFTPQHICAGSASNTTVVGICTTDIGGPLSLYGQLIGIANHHYYYGCGMTFDGFARISSYFVWINQYM</sequence>